<name>A0ABN1RQH3_9ACTN</name>
<evidence type="ECO:0000259" key="1">
    <source>
        <dbReference type="Pfam" id="PF22036"/>
    </source>
</evidence>
<dbReference type="Gene3D" id="2.40.128.20">
    <property type="match status" value="1"/>
</dbReference>
<reference evidence="2 3" key="1">
    <citation type="journal article" date="2019" name="Int. J. Syst. Evol. Microbiol.">
        <title>The Global Catalogue of Microorganisms (GCM) 10K type strain sequencing project: providing services to taxonomists for standard genome sequencing and annotation.</title>
        <authorList>
            <consortium name="The Broad Institute Genomics Platform"/>
            <consortium name="The Broad Institute Genome Sequencing Center for Infectious Disease"/>
            <person name="Wu L."/>
            <person name="Ma J."/>
        </authorList>
    </citation>
    <scope>NUCLEOTIDE SEQUENCE [LARGE SCALE GENOMIC DNA]</scope>
    <source>
        <strain evidence="2 3">JCM 10977</strain>
    </source>
</reference>
<evidence type="ECO:0000313" key="2">
    <source>
        <dbReference type="EMBL" id="GAA0961683.1"/>
    </source>
</evidence>
<keyword evidence="3" id="KW-1185">Reference proteome</keyword>
<comment type="caution">
    <text evidence="2">The sequence shown here is derived from an EMBL/GenBank/DDBJ whole genome shotgun (WGS) entry which is preliminary data.</text>
</comment>
<proteinExistence type="predicted"/>
<organism evidence="2 3">
    <name type="scientific">Kribbella koreensis</name>
    <dbReference type="NCBI Taxonomy" id="57909"/>
    <lineage>
        <taxon>Bacteria</taxon>
        <taxon>Bacillati</taxon>
        <taxon>Actinomycetota</taxon>
        <taxon>Actinomycetes</taxon>
        <taxon>Propionibacteriales</taxon>
        <taxon>Kribbellaceae</taxon>
        <taxon>Kribbella</taxon>
    </lineage>
</organism>
<evidence type="ECO:0000313" key="3">
    <source>
        <dbReference type="Proteomes" id="UP001500542"/>
    </source>
</evidence>
<feature type="domain" description="MoaF-like" evidence="1">
    <location>
        <begin position="10"/>
        <end position="104"/>
    </location>
</feature>
<dbReference type="InterPro" id="IPR012674">
    <property type="entry name" value="Calycin"/>
</dbReference>
<dbReference type="EMBL" id="BAAAHK010000022">
    <property type="protein sequence ID" value="GAA0961683.1"/>
    <property type="molecule type" value="Genomic_DNA"/>
</dbReference>
<protein>
    <recommendedName>
        <fullName evidence="1">MoaF-like domain-containing protein</fullName>
    </recommendedName>
</protein>
<gene>
    <name evidence="2" type="ORF">GCM10009554_78520</name>
</gene>
<dbReference type="Pfam" id="PF22036">
    <property type="entry name" value="MoaF_like"/>
    <property type="match status" value="1"/>
</dbReference>
<sequence>MSLPASFTPVGKSFRFDLGALRIRYTFDSTDSATFVVENGGGLAPDGHTEQVSIELHEIRPGVFLNSWREATGATVSHLEDFGTGKLYSNITVEGRLHRFVGAIQEA</sequence>
<dbReference type="RefSeq" id="WP_343982926.1">
    <property type="nucleotide sequence ID" value="NZ_BAAAHK010000022.1"/>
</dbReference>
<accession>A0ABN1RQH3</accession>
<dbReference type="Proteomes" id="UP001500542">
    <property type="component" value="Unassembled WGS sequence"/>
</dbReference>
<dbReference type="InterPro" id="IPR053892">
    <property type="entry name" value="MoaF-like"/>
</dbReference>